<protein>
    <submittedName>
        <fullName evidence="2">Uncharacterized protein</fullName>
    </submittedName>
</protein>
<dbReference type="EMBL" id="HBUF01389698">
    <property type="protein sequence ID" value="CAG6733382.1"/>
    <property type="molecule type" value="Transcribed_RNA"/>
</dbReference>
<accession>A0A8D8YQW8</accession>
<evidence type="ECO:0000313" key="2">
    <source>
        <dbReference type="EMBL" id="CAG6733382.1"/>
    </source>
</evidence>
<keyword evidence="1" id="KW-0472">Membrane</keyword>
<feature type="transmembrane region" description="Helical" evidence="1">
    <location>
        <begin position="99"/>
        <end position="122"/>
    </location>
</feature>
<proteinExistence type="predicted"/>
<reference evidence="2" key="1">
    <citation type="submission" date="2021-05" db="EMBL/GenBank/DDBJ databases">
        <authorList>
            <person name="Alioto T."/>
            <person name="Alioto T."/>
            <person name="Gomez Garrido J."/>
        </authorList>
    </citation>
    <scope>NUCLEOTIDE SEQUENCE</scope>
</reference>
<keyword evidence="1" id="KW-0812">Transmembrane</keyword>
<name>A0A8D8YQW8_9HEMI</name>
<keyword evidence="1" id="KW-1133">Transmembrane helix</keyword>
<evidence type="ECO:0000256" key="1">
    <source>
        <dbReference type="SAM" id="Phobius"/>
    </source>
</evidence>
<organism evidence="2">
    <name type="scientific">Cacopsylla melanoneura</name>
    <dbReference type="NCBI Taxonomy" id="428564"/>
    <lineage>
        <taxon>Eukaryota</taxon>
        <taxon>Metazoa</taxon>
        <taxon>Ecdysozoa</taxon>
        <taxon>Arthropoda</taxon>
        <taxon>Hexapoda</taxon>
        <taxon>Insecta</taxon>
        <taxon>Pterygota</taxon>
        <taxon>Neoptera</taxon>
        <taxon>Paraneoptera</taxon>
        <taxon>Hemiptera</taxon>
        <taxon>Sternorrhyncha</taxon>
        <taxon>Psylloidea</taxon>
        <taxon>Psyllidae</taxon>
        <taxon>Psyllinae</taxon>
        <taxon>Cacopsylla</taxon>
    </lineage>
</organism>
<sequence length="124" mass="14663">MVQNYVGQNIYFVSRACGTITILLTSHCHSKKLSTIASMLFRIVVWYGIRKPRNFINQMCFYCLYPQIFTTCQTYQTPYNISLSLICVETHFTPNDTNYISLSLSFLPPLSPFSFFFFFFFFRY</sequence>
<dbReference type="AlphaFoldDB" id="A0A8D8YQW8"/>